<dbReference type="Pfam" id="PF00596">
    <property type="entry name" value="Aldolase_II"/>
    <property type="match status" value="1"/>
</dbReference>
<dbReference type="Gene3D" id="1.10.150.520">
    <property type="match status" value="1"/>
</dbReference>
<keyword evidence="2" id="KW-0479">Metal-binding</keyword>
<dbReference type="SUPFAM" id="SSF56784">
    <property type="entry name" value="HAD-like"/>
    <property type="match status" value="1"/>
</dbReference>
<comment type="cofactor">
    <cofactor evidence="1">
        <name>Mg(2+)</name>
        <dbReference type="ChEBI" id="CHEBI:18420"/>
    </cofactor>
</comment>
<dbReference type="SFLD" id="SFLDG01129">
    <property type="entry name" value="C1.5:_HAD__Beta-PGM__Phosphata"/>
    <property type="match status" value="1"/>
</dbReference>
<evidence type="ECO:0000256" key="3">
    <source>
        <dbReference type="ARBA" id="ARBA00022801"/>
    </source>
</evidence>
<feature type="domain" description="Class II aldolase/adducin N-terminal" evidence="5">
    <location>
        <begin position="242"/>
        <end position="419"/>
    </location>
</feature>
<organism evidence="6">
    <name type="scientific">viral metagenome</name>
    <dbReference type="NCBI Taxonomy" id="1070528"/>
    <lineage>
        <taxon>unclassified sequences</taxon>
        <taxon>metagenomes</taxon>
        <taxon>organismal metagenomes</taxon>
    </lineage>
</organism>
<dbReference type="EMBL" id="MN739625">
    <property type="protein sequence ID" value="QHT16426.1"/>
    <property type="molecule type" value="Genomic_DNA"/>
</dbReference>
<evidence type="ECO:0000313" key="6">
    <source>
        <dbReference type="EMBL" id="QHT16426.1"/>
    </source>
</evidence>
<evidence type="ECO:0000256" key="4">
    <source>
        <dbReference type="ARBA" id="ARBA00022842"/>
    </source>
</evidence>
<evidence type="ECO:0000256" key="2">
    <source>
        <dbReference type="ARBA" id="ARBA00022723"/>
    </source>
</evidence>
<protein>
    <recommendedName>
        <fullName evidence="5">Class II aldolase/adducin N-terminal domain-containing protein</fullName>
    </recommendedName>
</protein>
<dbReference type="Gene3D" id="3.40.225.10">
    <property type="entry name" value="Class II aldolase/adducin N-terminal domain"/>
    <property type="match status" value="1"/>
</dbReference>
<dbReference type="InterPro" id="IPR006439">
    <property type="entry name" value="HAD-SF_hydro_IA"/>
</dbReference>
<dbReference type="InterPro" id="IPR036409">
    <property type="entry name" value="Aldolase_II/adducin_N_sf"/>
</dbReference>
<dbReference type="InterPro" id="IPR001303">
    <property type="entry name" value="Aldolase_II/adducin_N"/>
</dbReference>
<accession>A0A6C0DHJ0</accession>
<dbReference type="SUPFAM" id="SSF53639">
    <property type="entry name" value="AraD/HMP-PK domain-like"/>
    <property type="match status" value="1"/>
</dbReference>
<dbReference type="InterPro" id="IPR023214">
    <property type="entry name" value="HAD_sf"/>
</dbReference>
<keyword evidence="3" id="KW-0378">Hydrolase</keyword>
<dbReference type="SFLD" id="SFLDS00003">
    <property type="entry name" value="Haloacid_Dehalogenase"/>
    <property type="match status" value="1"/>
</dbReference>
<dbReference type="InterPro" id="IPR036412">
    <property type="entry name" value="HAD-like_sf"/>
</dbReference>
<name>A0A6C0DHJ0_9ZZZZ</name>
<dbReference type="SMART" id="SM01007">
    <property type="entry name" value="Aldolase_II"/>
    <property type="match status" value="1"/>
</dbReference>
<dbReference type="NCBIfam" id="TIGR01549">
    <property type="entry name" value="HAD-SF-IA-v1"/>
    <property type="match status" value="1"/>
</dbReference>
<sequence length="599" mass="69685">MFYKGIIFDLDNTIYSYDICHNNALDAVILFLQNNYGINKTYCEIKDLYENISKKLKFELKSTASSHNKSIYFKQLSELLKLHYSNTQILNDLYWKVFFDHMVCFEGVQDFIAWNKNLGVKIGILTDYETEYQIQKLEKLGIIDYVDVLVTSEEVGIEKPSCQMFQTILKKMKLSPDDVIMIGDDFNKDINGALNMNVLPYWFTTTNSIVTSNSDTKYIEFNSFRVLYNEFNDIQNGLNKLKQISKYCGERFDLVQAGGGNTSVKHQNLMFIKASGYNLANIDENNGYVTIDNTILLEDIKNNNVKEVTEYNFIGNKRGSIETFMHSILKKYTLHLHPIQINRILVTKEAKTIINEIYPDSLVIDYFSPGIKVCNEIKEKYNDEKIIFLINHGIIITCDNYDEIYNLLEEVLEKFESYQHLDFSKYKHTNKISAVVNDVFTPLKNSNGTPFDSSSKLPVTNSNDAPRERPILNLRGYKTNNVSYLCEDTTIKYYLNNKLELFKESITFPDFLIYCGLETLFDLSYMEEYKNKYNEPPKIIIEDGNIYINGISLSKCKEIEEVLKSNLIILDTDLNKNFLSLEEICFLNNWDAEKYRKML</sequence>
<dbReference type="AlphaFoldDB" id="A0A6C0DHJ0"/>
<dbReference type="PANTHER" id="PTHR46470:SF2">
    <property type="entry name" value="GLYCERALDEHYDE 3-PHOSPHATE PHOSPHATASE"/>
    <property type="match status" value="1"/>
</dbReference>
<dbReference type="GO" id="GO:0016791">
    <property type="term" value="F:phosphatase activity"/>
    <property type="evidence" value="ECO:0007669"/>
    <property type="project" value="TreeGrafter"/>
</dbReference>
<dbReference type="GO" id="GO:0044281">
    <property type="term" value="P:small molecule metabolic process"/>
    <property type="evidence" value="ECO:0007669"/>
    <property type="project" value="UniProtKB-ARBA"/>
</dbReference>
<evidence type="ECO:0000256" key="1">
    <source>
        <dbReference type="ARBA" id="ARBA00001946"/>
    </source>
</evidence>
<reference evidence="6" key="1">
    <citation type="journal article" date="2020" name="Nature">
        <title>Giant virus diversity and host interactions through global metagenomics.</title>
        <authorList>
            <person name="Schulz F."/>
            <person name="Roux S."/>
            <person name="Paez-Espino D."/>
            <person name="Jungbluth S."/>
            <person name="Walsh D.A."/>
            <person name="Denef V.J."/>
            <person name="McMahon K.D."/>
            <person name="Konstantinidis K.T."/>
            <person name="Eloe-Fadrosh E.A."/>
            <person name="Kyrpides N.C."/>
            <person name="Woyke T."/>
        </authorList>
    </citation>
    <scope>NUCLEOTIDE SEQUENCE</scope>
    <source>
        <strain evidence="6">GVMAG-M-3300023174-182</strain>
    </source>
</reference>
<dbReference type="Pfam" id="PF00702">
    <property type="entry name" value="Hydrolase"/>
    <property type="match status" value="1"/>
</dbReference>
<dbReference type="InterPro" id="IPR051400">
    <property type="entry name" value="HAD-like_hydrolase"/>
</dbReference>
<dbReference type="Gene3D" id="3.40.50.1000">
    <property type="entry name" value="HAD superfamily/HAD-like"/>
    <property type="match status" value="1"/>
</dbReference>
<keyword evidence="4" id="KW-0460">Magnesium</keyword>
<proteinExistence type="predicted"/>
<dbReference type="GO" id="GO:0046872">
    <property type="term" value="F:metal ion binding"/>
    <property type="evidence" value="ECO:0007669"/>
    <property type="project" value="UniProtKB-KW"/>
</dbReference>
<evidence type="ECO:0000259" key="5">
    <source>
        <dbReference type="SMART" id="SM01007"/>
    </source>
</evidence>
<dbReference type="PANTHER" id="PTHR46470">
    <property type="entry name" value="N-ACYLNEURAMINATE-9-PHOSPHATASE"/>
    <property type="match status" value="1"/>
</dbReference>